<reference evidence="5" key="1">
    <citation type="submission" date="2022-01" db="EMBL/GenBank/DDBJ databases">
        <title>Comparative genomics reveals a dynamic genome evolution in the ectomycorrhizal milk-cap (Lactarius) mushrooms.</title>
        <authorList>
            <consortium name="DOE Joint Genome Institute"/>
            <person name="Lebreton A."/>
            <person name="Tang N."/>
            <person name="Kuo A."/>
            <person name="LaButti K."/>
            <person name="Drula E."/>
            <person name="Barry K."/>
            <person name="Clum A."/>
            <person name="Lipzen A."/>
            <person name="Mousain D."/>
            <person name="Ng V."/>
            <person name="Wang R."/>
            <person name="Wang X."/>
            <person name="Dai Y."/>
            <person name="Henrissat B."/>
            <person name="Grigoriev I.V."/>
            <person name="Guerin-Laguette A."/>
            <person name="Yu F."/>
            <person name="Martin F.M."/>
        </authorList>
    </citation>
    <scope>NUCLEOTIDE SEQUENCE</scope>
    <source>
        <strain evidence="5">QP</strain>
    </source>
</reference>
<dbReference type="GO" id="GO:0006397">
    <property type="term" value="P:mRNA processing"/>
    <property type="evidence" value="ECO:0007669"/>
    <property type="project" value="InterPro"/>
</dbReference>
<name>A0AAD4QH38_9AGAM</name>
<gene>
    <name evidence="5" type="ORF">EDB92DRAFT_939047</name>
</gene>
<sequence length="358" mass="40351">MVSSNIVPLPVDEEDTIIHSRITNDERALRRVVKKFSGYTAIAYPQLDTEQPNTAAEDAREAFLLELSSFSLQLKKVVMVCEAETRQVEEYYREKQRIEDEHNSLKGQIEQLKTSLEHAQVERKRKIEYDSFAEKINTLPSRTELERSIQLLENDMAAIRADQEAQSRHLQSQRASLVSIISDLSSLRLMTKDTEAEPSHPGTPDLDATTSEMEVPRSPPAITIVNEESSKEEGEEGEAEEGETEEGEKRQGDGQSSDDVPLFTTLDPRARVFLPSRDSTPVVQPSRLTRLHFNSTGSAPPSTPPPHRHQHKSDDDIEMGELAEEPEPLRVKKRSRREDLEEGEASDESSELSDPPDD</sequence>
<evidence type="ECO:0000256" key="1">
    <source>
        <dbReference type="ARBA" id="ARBA00004123"/>
    </source>
</evidence>
<dbReference type="EMBL" id="JAKELL010000004">
    <property type="protein sequence ID" value="KAH8999180.1"/>
    <property type="molecule type" value="Genomic_DNA"/>
</dbReference>
<keyword evidence="6" id="KW-1185">Reference proteome</keyword>
<keyword evidence="2" id="KW-0539">Nucleus</keyword>
<feature type="compositionally biased region" description="Acidic residues" evidence="4">
    <location>
        <begin position="233"/>
        <end position="246"/>
    </location>
</feature>
<organism evidence="5 6">
    <name type="scientific">Lactarius akahatsu</name>
    <dbReference type="NCBI Taxonomy" id="416441"/>
    <lineage>
        <taxon>Eukaryota</taxon>
        <taxon>Fungi</taxon>
        <taxon>Dikarya</taxon>
        <taxon>Basidiomycota</taxon>
        <taxon>Agaricomycotina</taxon>
        <taxon>Agaricomycetes</taxon>
        <taxon>Russulales</taxon>
        <taxon>Russulaceae</taxon>
        <taxon>Lactarius</taxon>
    </lineage>
</organism>
<evidence type="ECO:0000256" key="4">
    <source>
        <dbReference type="SAM" id="MobiDB-lite"/>
    </source>
</evidence>
<feature type="region of interest" description="Disordered" evidence="4">
    <location>
        <begin position="193"/>
        <end position="358"/>
    </location>
</feature>
<feature type="compositionally biased region" description="Acidic residues" evidence="4">
    <location>
        <begin position="315"/>
        <end position="326"/>
    </location>
</feature>
<evidence type="ECO:0000256" key="3">
    <source>
        <dbReference type="SAM" id="Coils"/>
    </source>
</evidence>
<feature type="coiled-coil region" evidence="3">
    <location>
        <begin position="81"/>
        <end position="162"/>
    </location>
</feature>
<accession>A0AAD4QH38</accession>
<keyword evidence="3" id="KW-0175">Coiled coil</keyword>
<feature type="compositionally biased region" description="Acidic residues" evidence="4">
    <location>
        <begin position="340"/>
        <end position="358"/>
    </location>
</feature>
<dbReference type="Pfam" id="PF05615">
    <property type="entry name" value="THOC7"/>
    <property type="match status" value="1"/>
</dbReference>
<evidence type="ECO:0000313" key="6">
    <source>
        <dbReference type="Proteomes" id="UP001201163"/>
    </source>
</evidence>
<dbReference type="Proteomes" id="UP001201163">
    <property type="component" value="Unassembled WGS sequence"/>
</dbReference>
<evidence type="ECO:0000256" key="2">
    <source>
        <dbReference type="ARBA" id="ARBA00023242"/>
    </source>
</evidence>
<comment type="caution">
    <text evidence="5">The sequence shown here is derived from an EMBL/GenBank/DDBJ whole genome shotgun (WGS) entry which is preliminary data.</text>
</comment>
<feature type="compositionally biased region" description="Polar residues" evidence="4">
    <location>
        <begin position="277"/>
        <end position="287"/>
    </location>
</feature>
<dbReference type="AlphaFoldDB" id="A0AAD4QH38"/>
<comment type="subcellular location">
    <subcellularLocation>
        <location evidence="1">Nucleus</location>
    </subcellularLocation>
</comment>
<dbReference type="GO" id="GO:0000445">
    <property type="term" value="C:THO complex part of transcription export complex"/>
    <property type="evidence" value="ECO:0007669"/>
    <property type="project" value="InterPro"/>
</dbReference>
<proteinExistence type="predicted"/>
<dbReference type="InterPro" id="IPR008501">
    <property type="entry name" value="THOC7/Mft1"/>
</dbReference>
<protein>
    <submittedName>
        <fullName evidence="5">Tho complex subunit 7-domain-containing protein</fullName>
    </submittedName>
</protein>
<evidence type="ECO:0000313" key="5">
    <source>
        <dbReference type="EMBL" id="KAH8999180.1"/>
    </source>
</evidence>